<evidence type="ECO:0000313" key="2">
    <source>
        <dbReference type="Proteomes" id="UP000002523"/>
    </source>
</evidence>
<evidence type="ECO:0000313" key="1">
    <source>
        <dbReference type="EMBL" id="BAD04423.1"/>
    </source>
</evidence>
<gene>
    <name evidence="1" type="ordered locus">PAM_338</name>
</gene>
<dbReference type="HOGENOM" id="CLU_1979285_0_0_14"/>
<dbReference type="AlphaFoldDB" id="Q6YQN5"/>
<name>Q6YQN5_ONYPE</name>
<proteinExistence type="predicted"/>
<accession>Q6YQN5</accession>
<sequence>MTLLVIVNYYFQIYPPLKTKIPPLKTYHDIFQINYKNESKNIIKELIGKINLHKLENLQLYQIDPNKLDKYNKPIKTNYKQGLNIIYYRQEDLKYIQFFLTKTKQGYRVKKIHPMYKYISKQKD</sequence>
<dbReference type="KEGG" id="poy:PAM_338"/>
<dbReference type="EMBL" id="AP006628">
    <property type="protein sequence ID" value="BAD04423.1"/>
    <property type="molecule type" value="Genomic_DNA"/>
</dbReference>
<keyword evidence="2" id="KW-1185">Reference proteome</keyword>
<organism evidence="1 2">
    <name type="scientific">Onion yellows phytoplasma (strain OY-M)</name>
    <dbReference type="NCBI Taxonomy" id="262768"/>
    <lineage>
        <taxon>Bacteria</taxon>
        <taxon>Bacillati</taxon>
        <taxon>Mycoplasmatota</taxon>
        <taxon>Mollicutes</taxon>
        <taxon>Acholeplasmatales</taxon>
        <taxon>Acholeplasmataceae</taxon>
        <taxon>Candidatus Phytoplasma</taxon>
        <taxon>16SrI (Aster yellows group)</taxon>
    </lineage>
</organism>
<reference evidence="1 2" key="1">
    <citation type="journal article" date="2004" name="Nat. Genet.">
        <title>Reductive evolution suggested from the complete genome sequence of a plant-pathogenic phytoplasma.</title>
        <authorList>
            <person name="Oshima K."/>
            <person name="Kakizawa S."/>
            <person name="Nishigawa H."/>
            <person name="Jung H.-Y."/>
            <person name="Wei W."/>
            <person name="Suzuki S."/>
            <person name="Arashida R."/>
            <person name="Nakata D."/>
            <person name="Miyata S."/>
            <person name="Ugaki M."/>
            <person name="Namba S."/>
        </authorList>
    </citation>
    <scope>NUCLEOTIDE SEQUENCE [LARGE SCALE GENOMIC DNA]</scope>
    <source>
        <strain evidence="2">OY-M</strain>
    </source>
</reference>
<dbReference type="Proteomes" id="UP000002523">
    <property type="component" value="Chromosome"/>
</dbReference>
<protein>
    <submittedName>
        <fullName evidence="1">Uncharacterized protein</fullName>
    </submittedName>
</protein>